<evidence type="ECO:0000256" key="3">
    <source>
        <dbReference type="ARBA" id="ARBA00022898"/>
    </source>
</evidence>
<dbReference type="PANTHER" id="PTHR43050">
    <property type="entry name" value="SERINE / THREONINE RACEMASE FAMILY MEMBER"/>
    <property type="match status" value="1"/>
</dbReference>
<evidence type="ECO:0000313" key="9">
    <source>
        <dbReference type="Proteomes" id="UP001318920"/>
    </source>
</evidence>
<evidence type="ECO:0000313" key="7">
    <source>
        <dbReference type="EMBL" id="MBJ8391429.1"/>
    </source>
</evidence>
<reference evidence="6 8" key="1">
    <citation type="submission" date="2020-08" db="EMBL/GenBank/DDBJ databases">
        <title>Emergence and comparative genomics analysis of Citrobacter in Fennec fox imported from North Africa to China.</title>
        <authorList>
            <person name="Zheng B."/>
        </authorList>
    </citation>
    <scope>NUCLEOTIDE SEQUENCE [LARGE SCALE GENOMIC DNA]</scope>
    <source>
        <strain evidence="6 8">FF141</strain>
    </source>
</reference>
<dbReference type="EC" id="4.3.1.16" evidence="6"/>
<dbReference type="GO" id="GO:0030378">
    <property type="term" value="F:serine racemase activity"/>
    <property type="evidence" value="ECO:0007669"/>
    <property type="project" value="TreeGrafter"/>
</dbReference>
<dbReference type="InterPro" id="IPR001926">
    <property type="entry name" value="TrpB-like_PALP"/>
</dbReference>
<dbReference type="Proteomes" id="UP001318920">
    <property type="component" value="Unassembled WGS sequence"/>
</dbReference>
<evidence type="ECO:0000259" key="5">
    <source>
        <dbReference type="Pfam" id="PF00291"/>
    </source>
</evidence>
<keyword evidence="3" id="KW-0663">Pyridoxal phosphate</keyword>
<evidence type="ECO:0000256" key="4">
    <source>
        <dbReference type="ARBA" id="ARBA00023239"/>
    </source>
</evidence>
<protein>
    <submittedName>
        <fullName evidence="6">Threo-3-hydroxy-L-aspartate ammonia-lyase</fullName>
        <ecNumber evidence="6">4.3.1.16</ecNumber>
    </submittedName>
</protein>
<dbReference type="InterPro" id="IPR036052">
    <property type="entry name" value="TrpB-like_PALP_sf"/>
</dbReference>
<dbReference type="GO" id="GO:0003941">
    <property type="term" value="F:L-serine ammonia-lyase activity"/>
    <property type="evidence" value="ECO:0007669"/>
    <property type="project" value="TreeGrafter"/>
</dbReference>
<dbReference type="RefSeq" id="WP_038640351.1">
    <property type="nucleotide sequence ID" value="NZ_CP060441.1"/>
</dbReference>
<keyword evidence="4 6" id="KW-0456">Lyase</keyword>
<evidence type="ECO:0000256" key="2">
    <source>
        <dbReference type="ARBA" id="ARBA00010869"/>
    </source>
</evidence>
<evidence type="ECO:0000256" key="1">
    <source>
        <dbReference type="ARBA" id="ARBA00001933"/>
    </source>
</evidence>
<dbReference type="GO" id="GO:0030170">
    <property type="term" value="F:pyridoxal phosphate binding"/>
    <property type="evidence" value="ECO:0007669"/>
    <property type="project" value="TreeGrafter"/>
</dbReference>
<proteinExistence type="inferred from homology"/>
<gene>
    <name evidence="6" type="ORF">H7I73_06320</name>
    <name evidence="7" type="ORF">I6M80_14365</name>
</gene>
<dbReference type="GO" id="GO:0008721">
    <property type="term" value="F:D-serine ammonia-lyase activity"/>
    <property type="evidence" value="ECO:0007669"/>
    <property type="project" value="TreeGrafter"/>
</dbReference>
<dbReference type="Gene3D" id="3.40.50.1100">
    <property type="match status" value="2"/>
</dbReference>
<reference evidence="7 9" key="2">
    <citation type="submission" date="2020-11" db="EMBL/GenBank/DDBJ databases">
        <title>Enhanced detection system for hospital associated transmission using whole genome sequencing surveillance.</title>
        <authorList>
            <person name="Harrison L.H."/>
            <person name="Van Tyne D."/>
            <person name="Marsh J.W."/>
            <person name="Griffith M.P."/>
            <person name="Snyder D.J."/>
            <person name="Cooper V.S."/>
            <person name="Mustapha M."/>
        </authorList>
    </citation>
    <scope>NUCLEOTIDE SEQUENCE [LARGE SCALE GENOMIC DNA]</scope>
    <source>
        <strain evidence="7 9">CB00171</strain>
    </source>
</reference>
<dbReference type="Proteomes" id="UP000548504">
    <property type="component" value="Unassembled WGS sequence"/>
</dbReference>
<dbReference type="AlphaFoldDB" id="A0A7X1EHV4"/>
<dbReference type="EMBL" id="JADWNA010000008">
    <property type="protein sequence ID" value="MBJ8391429.1"/>
    <property type="molecule type" value="Genomic_DNA"/>
</dbReference>
<dbReference type="PANTHER" id="PTHR43050:SF1">
    <property type="entry name" value="SERINE RACEMASE"/>
    <property type="match status" value="1"/>
</dbReference>
<name>A0A7X1EHV4_9ENTR</name>
<evidence type="ECO:0000313" key="8">
    <source>
        <dbReference type="Proteomes" id="UP000548504"/>
    </source>
</evidence>
<dbReference type="GO" id="GO:0018114">
    <property type="term" value="F:threonine racemase activity"/>
    <property type="evidence" value="ECO:0007669"/>
    <property type="project" value="TreeGrafter"/>
</dbReference>
<feature type="domain" description="Tryptophan synthase beta chain-like PALP" evidence="5">
    <location>
        <begin position="23"/>
        <end position="308"/>
    </location>
</feature>
<comment type="caution">
    <text evidence="6">The sequence shown here is derived from an EMBL/GenBank/DDBJ whole genome shotgun (WGS) entry which is preliminary data.</text>
</comment>
<sequence>MTDMTLPDYNDIVAAAERIANYANKTPVMTSRTVNEEFGAEVFFKCENFQRMGAFKFRGAMNALRQFTPQQRAAGVVTFSSGNHAQAIALSAKLLGIPATIIMPHDAPAAKVAATKGYGGNVVIYDRYTEDREKIGQDLAEKQGLTLIPPYDHPHVIAGQGTATKELIEEVGPLDVLFVCLGGGGLLSGSALAARHLSPDCVVYGVEPEAGNDGQQSFRSGNIVHIDTPKTIADGAQTQHLGQYTFAIIQQNVNDILTVSDTELVTAMKFIAERMKIVVEPTGCLGFAAARARKSELQGKKIGIIISGGNVDISRYGELLAG</sequence>
<dbReference type="GO" id="GO:0000287">
    <property type="term" value="F:magnesium ion binding"/>
    <property type="evidence" value="ECO:0007669"/>
    <property type="project" value="TreeGrafter"/>
</dbReference>
<organism evidence="6 8">
    <name type="scientific">Citrobacter cronae</name>
    <dbReference type="NCBI Taxonomy" id="1748967"/>
    <lineage>
        <taxon>Bacteria</taxon>
        <taxon>Pseudomonadati</taxon>
        <taxon>Pseudomonadota</taxon>
        <taxon>Gammaproteobacteria</taxon>
        <taxon>Enterobacterales</taxon>
        <taxon>Enterobacteriaceae</taxon>
        <taxon>Citrobacter</taxon>
        <taxon>Citrobacter freundii complex</taxon>
    </lineage>
</organism>
<dbReference type="CDD" id="cd01562">
    <property type="entry name" value="Thr-dehyd"/>
    <property type="match status" value="1"/>
</dbReference>
<evidence type="ECO:0000313" key="6">
    <source>
        <dbReference type="EMBL" id="MBC2619250.1"/>
    </source>
</evidence>
<accession>A0A7X1EHV4</accession>
<dbReference type="EMBL" id="JACLAG010000001">
    <property type="protein sequence ID" value="MBC2619250.1"/>
    <property type="molecule type" value="Genomic_DNA"/>
</dbReference>
<comment type="cofactor">
    <cofactor evidence="1">
        <name>pyridoxal 5'-phosphate</name>
        <dbReference type="ChEBI" id="CHEBI:597326"/>
    </cofactor>
</comment>
<dbReference type="SUPFAM" id="SSF53686">
    <property type="entry name" value="Tryptophan synthase beta subunit-like PLP-dependent enzymes"/>
    <property type="match status" value="1"/>
</dbReference>
<comment type="similarity">
    <text evidence="2">Belongs to the serine/threonine dehydratase family.</text>
</comment>
<dbReference type="GO" id="GO:0030848">
    <property type="term" value="F:threo-3-hydroxyaspartate ammonia-lyase activity"/>
    <property type="evidence" value="ECO:0007669"/>
    <property type="project" value="UniProtKB-EC"/>
</dbReference>
<dbReference type="NCBIfam" id="NF005454">
    <property type="entry name" value="PRK07048.1"/>
    <property type="match status" value="1"/>
</dbReference>
<dbReference type="FunFam" id="3.40.50.1100:FF:000007">
    <property type="entry name" value="L-threonine dehydratase catabolic TdcB"/>
    <property type="match status" value="1"/>
</dbReference>
<dbReference type="GO" id="GO:0005524">
    <property type="term" value="F:ATP binding"/>
    <property type="evidence" value="ECO:0007669"/>
    <property type="project" value="TreeGrafter"/>
</dbReference>
<dbReference type="Pfam" id="PF00291">
    <property type="entry name" value="PALP"/>
    <property type="match status" value="1"/>
</dbReference>
<keyword evidence="9" id="KW-1185">Reference proteome</keyword>